<dbReference type="CDD" id="cd06571">
    <property type="entry name" value="Bac_DnaA_C"/>
    <property type="match status" value="1"/>
</dbReference>
<dbReference type="HAMAP" id="MF_00377">
    <property type="entry name" value="DnaA_bact"/>
    <property type="match status" value="1"/>
</dbReference>
<dbReference type="PANTHER" id="PTHR30050">
    <property type="entry name" value="CHROMOSOMAL REPLICATION INITIATOR PROTEIN DNAA"/>
    <property type="match status" value="1"/>
</dbReference>
<comment type="function">
    <text evidence="8 10">Plays an essential role in the initiation and regulation of chromosomal replication. ATP-DnaA binds to the origin of replication (oriC) to initiate formation of the DNA replication initiation complex once per cell cycle. Binds the DnaA box (a 9 base pair repeat at the origin) and separates the double-stranded (ds)DNA. Forms a right-handed helical filament on oriC DNA; dsDNA binds to the exterior of the filament while single-stranded (ss)DNA is stabiized in the filament's interior. The ATP-DnaA-oriC complex binds and stabilizes one strand of the AT-rich DNA unwinding element (DUE), permitting loading of DNA polymerase. After initiation quickly degrades to an ADP-DnaA complex that is not apt for DNA replication. Binds acidic phospholipids.</text>
</comment>
<dbReference type="GO" id="GO:0006275">
    <property type="term" value="P:regulation of DNA replication"/>
    <property type="evidence" value="ECO:0007669"/>
    <property type="project" value="UniProtKB-UniRule"/>
</dbReference>
<comment type="similarity">
    <text evidence="1 8 11">Belongs to the DnaA family.</text>
</comment>
<evidence type="ECO:0000256" key="9">
    <source>
        <dbReference type="NCBIfam" id="TIGR00362"/>
    </source>
</evidence>
<dbReference type="InterPro" id="IPR020591">
    <property type="entry name" value="Chromosome_initiator_DnaA-like"/>
</dbReference>
<evidence type="ECO:0000256" key="10">
    <source>
        <dbReference type="RuleBase" id="RU000577"/>
    </source>
</evidence>
<evidence type="ECO:0000256" key="2">
    <source>
        <dbReference type="ARBA" id="ARBA00022490"/>
    </source>
</evidence>
<comment type="caution">
    <text evidence="8">Lacks conserved residue(s) required for the propagation of feature annotation.</text>
</comment>
<comment type="subunit">
    <text evidence="8">Oligomerizes as a right-handed, spiral filament on DNA at oriC.</text>
</comment>
<name>A0A1V8Q869_9BIFI</name>
<feature type="domain" description="AAA+ ATPase" evidence="13">
    <location>
        <begin position="188"/>
        <end position="327"/>
    </location>
</feature>
<dbReference type="Gene3D" id="1.10.1750.10">
    <property type="match status" value="1"/>
</dbReference>
<dbReference type="InterPro" id="IPR013159">
    <property type="entry name" value="DnaA_C"/>
</dbReference>
<gene>
    <name evidence="8 15" type="primary">dnaA</name>
    <name evidence="15" type="ORF">GBB04_03805</name>
</gene>
<dbReference type="Gene3D" id="1.10.8.60">
    <property type="match status" value="1"/>
</dbReference>
<feature type="region of interest" description="Domain I, interacts with DnaA modulators" evidence="8">
    <location>
        <begin position="1"/>
        <end position="118"/>
    </location>
</feature>
<dbReference type="PANTHER" id="PTHR30050:SF2">
    <property type="entry name" value="CHROMOSOMAL REPLICATION INITIATOR PROTEIN DNAA"/>
    <property type="match status" value="1"/>
</dbReference>
<dbReference type="SUPFAM" id="SSF52540">
    <property type="entry name" value="P-loop containing nucleoside triphosphate hydrolases"/>
    <property type="match status" value="1"/>
</dbReference>
<dbReference type="FunFam" id="1.10.8.60:FF:000003">
    <property type="entry name" value="Chromosomal replication initiator protein DnaA"/>
    <property type="match status" value="1"/>
</dbReference>
<organism evidence="15 16">
    <name type="scientific">Bifidobacterium dentium</name>
    <dbReference type="NCBI Taxonomy" id="1689"/>
    <lineage>
        <taxon>Bacteria</taxon>
        <taxon>Bacillati</taxon>
        <taxon>Actinomycetota</taxon>
        <taxon>Actinomycetes</taxon>
        <taxon>Bifidobacteriales</taxon>
        <taxon>Bifidobacteriaceae</taxon>
        <taxon>Bifidobacterium</taxon>
    </lineage>
</organism>
<feature type="domain" description="Chromosomal replication initiator DnaA C-terminal" evidence="14">
    <location>
        <begin position="403"/>
        <end position="472"/>
    </location>
</feature>
<evidence type="ECO:0000256" key="3">
    <source>
        <dbReference type="ARBA" id="ARBA00022705"/>
    </source>
</evidence>
<dbReference type="SMART" id="SM00382">
    <property type="entry name" value="AAA"/>
    <property type="match status" value="1"/>
</dbReference>
<dbReference type="GO" id="GO:0005886">
    <property type="term" value="C:plasma membrane"/>
    <property type="evidence" value="ECO:0007669"/>
    <property type="project" value="TreeGrafter"/>
</dbReference>
<evidence type="ECO:0000256" key="7">
    <source>
        <dbReference type="ARBA" id="ARBA00023125"/>
    </source>
</evidence>
<reference evidence="15 16" key="1">
    <citation type="journal article" date="2019" name="Nat. Med.">
        <title>A library of human gut bacterial isolates paired with longitudinal multiomics data enables mechanistic microbiome research.</title>
        <authorList>
            <person name="Poyet M."/>
            <person name="Groussin M."/>
            <person name="Gibbons S.M."/>
            <person name="Avila-Pacheco J."/>
            <person name="Jiang X."/>
            <person name="Kearney S.M."/>
            <person name="Perrotta A.R."/>
            <person name="Berdy B."/>
            <person name="Zhao S."/>
            <person name="Lieberman T.D."/>
            <person name="Swanson P.K."/>
            <person name="Smith M."/>
            <person name="Roesemann S."/>
            <person name="Alexander J.E."/>
            <person name="Rich S.A."/>
            <person name="Livny J."/>
            <person name="Vlamakis H."/>
            <person name="Clish C."/>
            <person name="Bullock K."/>
            <person name="Deik A."/>
            <person name="Scott J."/>
            <person name="Pierce K.A."/>
            <person name="Xavier R.J."/>
            <person name="Alm E.J."/>
        </authorList>
    </citation>
    <scope>NUCLEOTIDE SEQUENCE [LARGE SCALE GENOMIC DNA]</scope>
    <source>
        <strain evidence="15 16">BIOML-A2</strain>
    </source>
</reference>
<keyword evidence="5 8" id="KW-0067">ATP-binding</keyword>
<dbReference type="FunFam" id="3.40.50.300:FF:000668">
    <property type="entry name" value="Chromosomal replication initiator protein DnaA"/>
    <property type="match status" value="1"/>
</dbReference>
<dbReference type="InterPro" id="IPR010921">
    <property type="entry name" value="Trp_repressor/repl_initiator"/>
</dbReference>
<evidence type="ECO:0000256" key="4">
    <source>
        <dbReference type="ARBA" id="ARBA00022741"/>
    </source>
</evidence>
<evidence type="ECO:0000256" key="8">
    <source>
        <dbReference type="HAMAP-Rule" id="MF_00377"/>
    </source>
</evidence>
<feature type="binding site" evidence="8">
    <location>
        <position position="203"/>
    </location>
    <ligand>
        <name>ATP</name>
        <dbReference type="ChEBI" id="CHEBI:30616"/>
    </ligand>
</feature>
<dbReference type="InterPro" id="IPR013317">
    <property type="entry name" value="DnaA_dom"/>
</dbReference>
<dbReference type="GO" id="GO:0006270">
    <property type="term" value="P:DNA replication initiation"/>
    <property type="evidence" value="ECO:0007669"/>
    <property type="project" value="UniProtKB-UniRule"/>
</dbReference>
<accession>A0A1V8Q869</accession>
<proteinExistence type="inferred from homology"/>
<evidence type="ECO:0000313" key="16">
    <source>
        <dbReference type="Proteomes" id="UP000429211"/>
    </source>
</evidence>
<dbReference type="AlphaFoldDB" id="A0A1V8Q869"/>
<dbReference type="CDD" id="cd00009">
    <property type="entry name" value="AAA"/>
    <property type="match status" value="1"/>
</dbReference>
<dbReference type="SMART" id="SM00760">
    <property type="entry name" value="Bac_DnaA_C"/>
    <property type="match status" value="1"/>
</dbReference>
<feature type="binding site" evidence="8">
    <location>
        <position position="199"/>
    </location>
    <ligand>
        <name>ATP</name>
        <dbReference type="ChEBI" id="CHEBI:30616"/>
    </ligand>
</feature>
<feature type="region of interest" description="Disordered" evidence="12">
    <location>
        <begin position="102"/>
        <end position="132"/>
    </location>
</feature>
<protein>
    <recommendedName>
        <fullName evidence="8 9">Chromosomal replication initiator protein DnaA</fullName>
    </recommendedName>
</protein>
<keyword evidence="3 8" id="KW-0235">DNA replication</keyword>
<dbReference type="GO" id="GO:0003688">
    <property type="term" value="F:DNA replication origin binding"/>
    <property type="evidence" value="ECO:0007669"/>
    <property type="project" value="UniProtKB-UniRule"/>
</dbReference>
<dbReference type="PRINTS" id="PR00051">
    <property type="entry name" value="DNAA"/>
</dbReference>
<dbReference type="InterPro" id="IPR027417">
    <property type="entry name" value="P-loop_NTPase"/>
</dbReference>
<evidence type="ECO:0000256" key="1">
    <source>
        <dbReference type="ARBA" id="ARBA00006583"/>
    </source>
</evidence>
<evidence type="ECO:0000256" key="5">
    <source>
        <dbReference type="ARBA" id="ARBA00022840"/>
    </source>
</evidence>
<comment type="subcellular location">
    <subcellularLocation>
        <location evidence="8">Cytoplasm</location>
    </subcellularLocation>
</comment>
<comment type="domain">
    <text evidence="8">Domain I is involved in oligomerization and binding regulators, domain II is flexibile and of varying length in different bacteria, domain III forms the AAA+ region, while domain IV binds dsDNA.</text>
</comment>
<keyword evidence="7 8" id="KW-0238">DNA-binding</keyword>
<evidence type="ECO:0000259" key="14">
    <source>
        <dbReference type="SMART" id="SM00760"/>
    </source>
</evidence>
<evidence type="ECO:0000256" key="6">
    <source>
        <dbReference type="ARBA" id="ARBA00023121"/>
    </source>
</evidence>
<dbReference type="GO" id="GO:0005737">
    <property type="term" value="C:cytoplasm"/>
    <property type="evidence" value="ECO:0007669"/>
    <property type="project" value="UniProtKB-SubCell"/>
</dbReference>
<dbReference type="Proteomes" id="UP000429211">
    <property type="component" value="Unassembled WGS sequence"/>
</dbReference>
<feature type="binding site" evidence="8">
    <location>
        <position position="202"/>
    </location>
    <ligand>
        <name>ATP</name>
        <dbReference type="ChEBI" id="CHEBI:30616"/>
    </ligand>
</feature>
<dbReference type="InterPro" id="IPR018312">
    <property type="entry name" value="Chromosome_initiator_DnaA_CS"/>
</dbReference>
<dbReference type="EMBL" id="WDPD01000003">
    <property type="protein sequence ID" value="KAB7461593.1"/>
    <property type="molecule type" value="Genomic_DNA"/>
</dbReference>
<keyword evidence="4 8" id="KW-0547">Nucleotide-binding</keyword>
<feature type="compositionally biased region" description="Basic and acidic residues" evidence="12">
    <location>
        <begin position="102"/>
        <end position="117"/>
    </location>
</feature>
<evidence type="ECO:0000259" key="13">
    <source>
        <dbReference type="SMART" id="SM00382"/>
    </source>
</evidence>
<dbReference type="RefSeq" id="WP_003838119.1">
    <property type="nucleotide sequence ID" value="NZ_BCYE01000022.1"/>
</dbReference>
<sequence>MVDTPHDPLDQARGVWSDALALLRQNPKLSARDKGWLENVVPEGMWGPTIVLCVPSAATQQALQTELNQPLMEALKDSAEQDIFPAFKIVPMQQTVEPDIEEYPHFDRKPRTQREESTQGQLPIPASMPEQPFRPTEQGTFTSGQNRPLLDPQTHLNKNATFDTFVPGDSNRFARTVALAVAEGSGHDFNPLCIYGGSGLGKTHLLNAIGNYALVKDPNLKVRYVTSEEFTNEFIEALGDTNQNSGQIKEFNRRYREVDVLLIDDIQFLSGKEATLEQFFHTFNTLHQANKRIVIASDVPPKDLKGFQARLISRFESGLTVDVKPPDLETRIAILRMMATMNGSNIPNDVLNLIAERFTENIRELEGALNRVTAMASLSNQPVTRALAEHTLQDFFTSDVEIKPADIISQVAKYFHLTFDDIVGRSRTKNIALARQVAMYLVRELTSMSLNDIGLVFGGKDHTTVMHAYTRISDEMQEKQEIYNYVMELTVRLKQHSSEK</sequence>
<feature type="region of interest" description="Domain IV, binds dsDNA" evidence="8">
    <location>
        <begin position="377"/>
        <end position="500"/>
    </location>
</feature>
<dbReference type="GO" id="GO:0005524">
    <property type="term" value="F:ATP binding"/>
    <property type="evidence" value="ECO:0007669"/>
    <property type="project" value="UniProtKB-UniRule"/>
</dbReference>
<dbReference type="SUPFAM" id="SSF48295">
    <property type="entry name" value="TrpR-like"/>
    <property type="match status" value="1"/>
</dbReference>
<dbReference type="Gene3D" id="3.40.50.300">
    <property type="entry name" value="P-loop containing nucleotide triphosphate hydrolases"/>
    <property type="match status" value="1"/>
</dbReference>
<evidence type="ECO:0000256" key="12">
    <source>
        <dbReference type="SAM" id="MobiDB-lite"/>
    </source>
</evidence>
<comment type="caution">
    <text evidence="15">The sequence shown here is derived from an EMBL/GenBank/DDBJ whole genome shotgun (WGS) entry which is preliminary data.</text>
</comment>
<dbReference type="Pfam" id="PF00308">
    <property type="entry name" value="Bac_DnaA"/>
    <property type="match status" value="1"/>
</dbReference>
<keyword evidence="6 8" id="KW-0446">Lipid-binding</keyword>
<dbReference type="PROSITE" id="PS01008">
    <property type="entry name" value="DNAA"/>
    <property type="match status" value="1"/>
</dbReference>
<dbReference type="Pfam" id="PF08299">
    <property type="entry name" value="Bac_DnaA_C"/>
    <property type="match status" value="1"/>
</dbReference>
<evidence type="ECO:0000313" key="15">
    <source>
        <dbReference type="EMBL" id="KAB7461593.1"/>
    </source>
</evidence>
<dbReference type="InterPro" id="IPR001957">
    <property type="entry name" value="Chromosome_initiator_DnaA"/>
</dbReference>
<evidence type="ECO:0000256" key="11">
    <source>
        <dbReference type="RuleBase" id="RU004227"/>
    </source>
</evidence>
<keyword evidence="2 8" id="KW-0963">Cytoplasm</keyword>
<dbReference type="GO" id="GO:0008289">
    <property type="term" value="F:lipid binding"/>
    <property type="evidence" value="ECO:0007669"/>
    <property type="project" value="UniProtKB-KW"/>
</dbReference>
<feature type="binding site" evidence="8">
    <location>
        <position position="201"/>
    </location>
    <ligand>
        <name>ATP</name>
        <dbReference type="ChEBI" id="CHEBI:30616"/>
    </ligand>
</feature>
<dbReference type="InterPro" id="IPR003593">
    <property type="entry name" value="AAA+_ATPase"/>
</dbReference>
<dbReference type="NCBIfam" id="TIGR00362">
    <property type="entry name" value="DnaA"/>
    <property type="match status" value="1"/>
</dbReference>